<dbReference type="OMA" id="SHLEWES"/>
<evidence type="ECO:0000259" key="3">
    <source>
        <dbReference type="PROSITE" id="PS50181"/>
    </source>
</evidence>
<accession>D8PTT7</accession>
<dbReference type="InParanoid" id="D8PTT7"/>
<dbReference type="Pfam" id="PF00646">
    <property type="entry name" value="F-box"/>
    <property type="match status" value="1"/>
</dbReference>
<dbReference type="HOGENOM" id="CLU_010790_3_0_1"/>
<dbReference type="OrthoDB" id="2322499at2759"/>
<dbReference type="VEuPathDB" id="FungiDB:SCHCODRAFT_02662305"/>
<proteinExistence type="predicted"/>
<dbReference type="KEGG" id="scm:SCHCO_02662305"/>
<organism evidence="5">
    <name type="scientific">Schizophyllum commune (strain H4-8 / FGSC 9210)</name>
    <name type="common">Split gill fungus</name>
    <dbReference type="NCBI Taxonomy" id="578458"/>
    <lineage>
        <taxon>Eukaryota</taxon>
        <taxon>Fungi</taxon>
        <taxon>Dikarya</taxon>
        <taxon>Basidiomycota</taxon>
        <taxon>Agaricomycotina</taxon>
        <taxon>Agaricomycetes</taxon>
        <taxon>Agaricomycetidae</taxon>
        <taxon>Agaricales</taxon>
        <taxon>Schizophyllaceae</taxon>
        <taxon>Schizophyllum</taxon>
    </lineage>
</organism>
<sequence>MNLTFNHNHRTKQPAMRQFPRPDASPTGTTSSLPESVESVTYTDKDNVPHDNELTAIQLPSQKRQKTKDGGGKVSSVSNLHAPVSALLDLPLDVLLEILTHVDPMSLRHVSRTSHALRDTLTGPQSNWIWRASYANTDHGLPPAPDDVSVPQFLSLLVDEVCDVCHASPDPKDPFDRIERIWAARTKYCRNCWYYSDELVREENMTCFPMVREMQGYVGPQYPLYKIFPASEPYCDRCTYRRYPRVLAQRVANEFSYDTEGKSKEDKKAWIVRQAEKYENVIKHAELCHKWEKQEMRNRQERKEEVRKGRLEAIKQRLWDLEIDVDDAQVFKEEFKGLLTTAPLTQYDEERTPKYFPRPVHSTPIAIYNLVGEARSLTEEDWSTIQDWLLQAAKAEKRRQILEGRYSAFKRAYRQFLDLKSYRKKCLYPSICTLANWDDVVDLIEGTPLEQDLSSEDMRAFINKLAEGRFSRWRAAFEAELVAKLNAADTEREHPATRADLKLATSVFSHKSGSESYGLLWYPDLLGWYPRPWGLPHPVDSYYAVRKCPPWSAHEVQVEGWRRSLAARMVSMARLDPATATFTKMNYQLVWFARTDEVAMLHHGKRAFLQPWHRAMIGAREGDDLTYQPVNMFCYHWLQPRRLDHELPMRDASTFARVMARSGGDGNAHSLHGNTHSVHAISAAAISDEREQRRRRVSRTSFFPPSQAKNAPLLAFSNAENALLSPRAPLFACETKIGFSMLSAI</sequence>
<dbReference type="SUPFAM" id="SSF81383">
    <property type="entry name" value="F-box domain"/>
    <property type="match status" value="1"/>
</dbReference>
<feature type="non-terminal residue" evidence="4">
    <location>
        <position position="745"/>
    </location>
</feature>
<dbReference type="InterPro" id="IPR001810">
    <property type="entry name" value="F-box_dom"/>
</dbReference>
<feature type="region of interest" description="Disordered" evidence="2">
    <location>
        <begin position="1"/>
        <end position="76"/>
    </location>
</feature>
<evidence type="ECO:0000313" key="5">
    <source>
        <dbReference type="Proteomes" id="UP000007431"/>
    </source>
</evidence>
<reference evidence="4 5" key="1">
    <citation type="journal article" date="2010" name="Nat. Biotechnol.">
        <title>Genome sequence of the model mushroom Schizophyllum commune.</title>
        <authorList>
            <person name="Ohm R.A."/>
            <person name="de Jong J.F."/>
            <person name="Lugones L.G."/>
            <person name="Aerts A."/>
            <person name="Kothe E."/>
            <person name="Stajich J.E."/>
            <person name="de Vries R.P."/>
            <person name="Record E."/>
            <person name="Levasseur A."/>
            <person name="Baker S.E."/>
            <person name="Bartholomew K.A."/>
            <person name="Coutinho P.M."/>
            <person name="Erdmann S."/>
            <person name="Fowler T.J."/>
            <person name="Gathman A.C."/>
            <person name="Lombard V."/>
            <person name="Henrissat B."/>
            <person name="Knabe N."/>
            <person name="Kuees U."/>
            <person name="Lilly W.W."/>
            <person name="Lindquist E."/>
            <person name="Lucas S."/>
            <person name="Magnuson J.K."/>
            <person name="Piumi F."/>
            <person name="Raudaskoski M."/>
            <person name="Salamov A."/>
            <person name="Schmutz J."/>
            <person name="Schwarze F.W.M.R."/>
            <person name="vanKuyk P.A."/>
            <person name="Horton J.S."/>
            <person name="Grigoriev I.V."/>
            <person name="Woesten H.A.B."/>
        </authorList>
    </citation>
    <scope>NUCLEOTIDE SEQUENCE [LARGE SCALE GENOMIC DNA]</scope>
    <source>
        <strain evidence="5">H4-8 / FGSC 9210</strain>
    </source>
</reference>
<dbReference type="SMART" id="SM00256">
    <property type="entry name" value="FBOX"/>
    <property type="match status" value="1"/>
</dbReference>
<dbReference type="Proteomes" id="UP000007431">
    <property type="component" value="Unassembled WGS sequence"/>
</dbReference>
<gene>
    <name evidence="4" type="ORF">SCHCODRAFT_104780</name>
</gene>
<evidence type="ECO:0000256" key="2">
    <source>
        <dbReference type="SAM" id="MobiDB-lite"/>
    </source>
</evidence>
<feature type="domain" description="F-box" evidence="3">
    <location>
        <begin position="84"/>
        <end position="133"/>
    </location>
</feature>
<feature type="compositionally biased region" description="Basic and acidic residues" evidence="2">
    <location>
        <begin position="43"/>
        <end position="53"/>
    </location>
</feature>
<feature type="coiled-coil region" evidence="1">
    <location>
        <begin position="385"/>
        <end position="412"/>
    </location>
</feature>
<name>D8PTT7_SCHCM</name>
<feature type="compositionally biased region" description="Polar residues" evidence="2">
    <location>
        <begin position="26"/>
        <end position="42"/>
    </location>
</feature>
<dbReference type="InterPro" id="IPR036047">
    <property type="entry name" value="F-box-like_dom_sf"/>
</dbReference>
<dbReference type="GeneID" id="9597022"/>
<evidence type="ECO:0000313" key="4">
    <source>
        <dbReference type="EMBL" id="EFI99839.1"/>
    </source>
</evidence>
<keyword evidence="5" id="KW-1185">Reference proteome</keyword>
<dbReference type="EMBL" id="GL377303">
    <property type="protein sequence ID" value="EFI99839.1"/>
    <property type="molecule type" value="Genomic_DNA"/>
</dbReference>
<dbReference type="RefSeq" id="XP_003034742.1">
    <property type="nucleotide sequence ID" value="XM_003034696.1"/>
</dbReference>
<dbReference type="PROSITE" id="PS50181">
    <property type="entry name" value="FBOX"/>
    <property type="match status" value="1"/>
</dbReference>
<protein>
    <recommendedName>
        <fullName evidence="3">F-box domain-containing protein</fullName>
    </recommendedName>
</protein>
<dbReference type="AlphaFoldDB" id="D8PTT7"/>
<keyword evidence="1" id="KW-0175">Coiled coil</keyword>
<evidence type="ECO:0000256" key="1">
    <source>
        <dbReference type="SAM" id="Coils"/>
    </source>
</evidence>